<organism evidence="1 2">
    <name type="scientific">Croceibacterium xixiisoli</name>
    <dbReference type="NCBI Taxonomy" id="1476466"/>
    <lineage>
        <taxon>Bacteria</taxon>
        <taxon>Pseudomonadati</taxon>
        <taxon>Pseudomonadota</taxon>
        <taxon>Alphaproteobacteria</taxon>
        <taxon>Sphingomonadales</taxon>
        <taxon>Erythrobacteraceae</taxon>
        <taxon>Croceibacterium</taxon>
    </lineage>
</organism>
<accession>A0A6I4TT57</accession>
<dbReference type="AlphaFoldDB" id="A0A6I4TT57"/>
<protein>
    <submittedName>
        <fullName evidence="1">Uncharacterized protein</fullName>
    </submittedName>
</protein>
<evidence type="ECO:0000313" key="1">
    <source>
        <dbReference type="EMBL" id="MXO98311.1"/>
    </source>
</evidence>
<dbReference type="RefSeq" id="WP_161389965.1">
    <property type="nucleotide sequence ID" value="NZ_WTYJ01000001.1"/>
</dbReference>
<reference evidence="1 2" key="1">
    <citation type="submission" date="2019-12" db="EMBL/GenBank/DDBJ databases">
        <title>Genomic-based taxomic classification of the family Erythrobacteraceae.</title>
        <authorList>
            <person name="Xu L."/>
        </authorList>
    </citation>
    <scope>NUCLEOTIDE SEQUENCE [LARGE SCALE GENOMIC DNA]</scope>
    <source>
        <strain evidence="1 2">S36</strain>
    </source>
</reference>
<dbReference type="EMBL" id="WTYJ01000001">
    <property type="protein sequence ID" value="MXO98311.1"/>
    <property type="molecule type" value="Genomic_DNA"/>
</dbReference>
<dbReference type="Proteomes" id="UP000469430">
    <property type="component" value="Unassembled WGS sequence"/>
</dbReference>
<name>A0A6I4TT57_9SPHN</name>
<comment type="caution">
    <text evidence="1">The sequence shown here is derived from an EMBL/GenBank/DDBJ whole genome shotgun (WGS) entry which is preliminary data.</text>
</comment>
<proteinExistence type="predicted"/>
<gene>
    <name evidence="1" type="ORF">GRI97_04850</name>
</gene>
<evidence type="ECO:0000313" key="2">
    <source>
        <dbReference type="Proteomes" id="UP000469430"/>
    </source>
</evidence>
<keyword evidence="2" id="KW-1185">Reference proteome</keyword>
<dbReference type="OrthoDB" id="9819940at2"/>
<sequence length="349" mass="38762">MSLGQIQANLTTINMPLGECRSRMLEQKRVDDHAASLCSLAAGEQSREDVAHYIGKVDRYMRGDAPNAIGAGQAFSAIGIDLRFTLQCAASDKTLTTAYRASVLLMMSDLVVKKRGTGVKIGSNYNMSLVLGMLVPTWQAAGWIDHAAFFARDIWTGYREESSANLDVKFGNPNPGAWVNEHSNPYLVQKPAWFTTMTTVDLDLWRRHGYDPDADSLGPYWMLAQVWDDPDPAKVRNALQAVRDMNLGTTFIKDEPMGKRVYIVDDFLLLNDYDIRSVNMRRIALGLSPVHVESYLDGPMPNEVLPFTQDDVFWPAYLKMCGEIGAQPIAPADVVAVALDPETLRVEKA</sequence>